<dbReference type="RefSeq" id="WP_164628095.1">
    <property type="nucleotide sequence ID" value="NZ_JAAIVJ010000020.1"/>
</dbReference>
<feature type="transmembrane region" description="Helical" evidence="7">
    <location>
        <begin position="137"/>
        <end position="155"/>
    </location>
</feature>
<name>A0A6M0QZT9_9RHOB</name>
<feature type="transmembrane region" description="Helical" evidence="7">
    <location>
        <begin position="78"/>
        <end position="96"/>
    </location>
</feature>
<dbReference type="InterPro" id="IPR050171">
    <property type="entry name" value="MFS_Transporters"/>
</dbReference>
<dbReference type="Proteomes" id="UP000477782">
    <property type="component" value="Unassembled WGS sequence"/>
</dbReference>
<evidence type="ECO:0000256" key="4">
    <source>
        <dbReference type="ARBA" id="ARBA00022692"/>
    </source>
</evidence>
<evidence type="ECO:0000313" key="9">
    <source>
        <dbReference type="Proteomes" id="UP000477782"/>
    </source>
</evidence>
<dbReference type="AlphaFoldDB" id="A0A6M0QZT9"/>
<dbReference type="GO" id="GO:0005886">
    <property type="term" value="C:plasma membrane"/>
    <property type="evidence" value="ECO:0007669"/>
    <property type="project" value="UniProtKB-SubCell"/>
</dbReference>
<keyword evidence="5 7" id="KW-1133">Transmembrane helix</keyword>
<feature type="transmembrane region" description="Helical" evidence="7">
    <location>
        <begin position="102"/>
        <end position="125"/>
    </location>
</feature>
<feature type="transmembrane region" description="Helical" evidence="7">
    <location>
        <begin position="167"/>
        <end position="187"/>
    </location>
</feature>
<dbReference type="InterPro" id="IPR011701">
    <property type="entry name" value="MFS"/>
</dbReference>
<evidence type="ECO:0000256" key="2">
    <source>
        <dbReference type="ARBA" id="ARBA00022448"/>
    </source>
</evidence>
<gene>
    <name evidence="8" type="ORF">G4Z14_17545</name>
</gene>
<sequence length="400" mass="41160">MSRAHAPGSAPIWALAVGQTLTYAGVYYAFPAILPDLLAETGWTAAELAAGPTLGFMVMAALTPFTGRWVDRGWGGELLTYMPILAALGVAALGFAPSPGWWLGIWAVLGVAQATCLYETCFAFLTRRLGEGARLAITRVTLVAGFAGTLTFPLGDILARAYGGQGALIGFSLLILFGAVPVNAWAVRALRRMERAEAPRRHPPEPGALQAALRRPAFWAISAIFGLIWLNHGVLLTFILMLFQDRGASAGMATLAAACIGPSQVAGRAVLLAFASRISNARASLWSLASVLGAGVILWGAGWLPALIFVFAMLQGAGAGLLSNLRPMLVADLLGRRGFGAISGAVAVTPILASAAAPSFGAALLGLGGPGLIYGACLAMAAAGLAIGAGLLVRREEEGG</sequence>
<dbReference type="GO" id="GO:0022857">
    <property type="term" value="F:transmembrane transporter activity"/>
    <property type="evidence" value="ECO:0007669"/>
    <property type="project" value="InterPro"/>
</dbReference>
<evidence type="ECO:0000256" key="6">
    <source>
        <dbReference type="ARBA" id="ARBA00023136"/>
    </source>
</evidence>
<feature type="transmembrane region" description="Helical" evidence="7">
    <location>
        <begin position="12"/>
        <end position="30"/>
    </location>
</feature>
<feature type="transmembrane region" description="Helical" evidence="7">
    <location>
        <begin position="338"/>
        <end position="360"/>
    </location>
</feature>
<feature type="transmembrane region" description="Helical" evidence="7">
    <location>
        <begin position="372"/>
        <end position="393"/>
    </location>
</feature>
<evidence type="ECO:0000256" key="1">
    <source>
        <dbReference type="ARBA" id="ARBA00004651"/>
    </source>
</evidence>
<keyword evidence="6 7" id="KW-0472">Membrane</keyword>
<protein>
    <submittedName>
        <fullName evidence="8">MFS transporter</fullName>
    </submittedName>
</protein>
<dbReference type="SUPFAM" id="SSF103473">
    <property type="entry name" value="MFS general substrate transporter"/>
    <property type="match status" value="1"/>
</dbReference>
<dbReference type="Gene3D" id="1.20.1250.20">
    <property type="entry name" value="MFS general substrate transporter like domains"/>
    <property type="match status" value="1"/>
</dbReference>
<dbReference type="PANTHER" id="PTHR23517">
    <property type="entry name" value="RESISTANCE PROTEIN MDTM, PUTATIVE-RELATED-RELATED"/>
    <property type="match status" value="1"/>
</dbReference>
<dbReference type="InterPro" id="IPR036259">
    <property type="entry name" value="MFS_trans_sf"/>
</dbReference>
<dbReference type="EMBL" id="JAAIVJ010000020">
    <property type="protein sequence ID" value="NEY92092.1"/>
    <property type="molecule type" value="Genomic_DNA"/>
</dbReference>
<dbReference type="Pfam" id="PF07690">
    <property type="entry name" value="MFS_1"/>
    <property type="match status" value="1"/>
</dbReference>
<comment type="caution">
    <text evidence="8">The sequence shown here is derived from an EMBL/GenBank/DDBJ whole genome shotgun (WGS) entry which is preliminary data.</text>
</comment>
<feature type="transmembrane region" description="Helical" evidence="7">
    <location>
        <begin position="42"/>
        <end position="66"/>
    </location>
</feature>
<reference evidence="8 9" key="1">
    <citation type="submission" date="2020-02" db="EMBL/GenBank/DDBJ databases">
        <authorList>
            <person name="Chen W.-M."/>
        </authorList>
    </citation>
    <scope>NUCLEOTIDE SEQUENCE [LARGE SCALE GENOMIC DNA]</scope>
    <source>
        <strain evidence="8 9">KMS-5</strain>
    </source>
</reference>
<keyword evidence="9" id="KW-1185">Reference proteome</keyword>
<keyword evidence="3" id="KW-1003">Cell membrane</keyword>
<comment type="subcellular location">
    <subcellularLocation>
        <location evidence="1">Cell membrane</location>
        <topology evidence="1">Multi-pass membrane protein</topology>
    </subcellularLocation>
</comment>
<keyword evidence="4 7" id="KW-0812">Transmembrane</keyword>
<feature type="transmembrane region" description="Helical" evidence="7">
    <location>
        <begin position="283"/>
        <end position="301"/>
    </location>
</feature>
<feature type="transmembrane region" description="Helical" evidence="7">
    <location>
        <begin position="307"/>
        <end position="326"/>
    </location>
</feature>
<feature type="transmembrane region" description="Helical" evidence="7">
    <location>
        <begin position="249"/>
        <end position="271"/>
    </location>
</feature>
<evidence type="ECO:0000256" key="5">
    <source>
        <dbReference type="ARBA" id="ARBA00022989"/>
    </source>
</evidence>
<evidence type="ECO:0000313" key="8">
    <source>
        <dbReference type="EMBL" id="NEY92092.1"/>
    </source>
</evidence>
<evidence type="ECO:0000256" key="3">
    <source>
        <dbReference type="ARBA" id="ARBA00022475"/>
    </source>
</evidence>
<proteinExistence type="predicted"/>
<keyword evidence="2" id="KW-0813">Transport</keyword>
<evidence type="ECO:0000256" key="7">
    <source>
        <dbReference type="SAM" id="Phobius"/>
    </source>
</evidence>
<feature type="transmembrane region" description="Helical" evidence="7">
    <location>
        <begin position="217"/>
        <end position="243"/>
    </location>
</feature>
<accession>A0A6M0QZT9</accession>
<organism evidence="8 9">
    <name type="scientific">Tabrizicola oligotrophica</name>
    <dbReference type="NCBI Taxonomy" id="2710650"/>
    <lineage>
        <taxon>Bacteria</taxon>
        <taxon>Pseudomonadati</taxon>
        <taxon>Pseudomonadota</taxon>
        <taxon>Alphaproteobacteria</taxon>
        <taxon>Rhodobacterales</taxon>
        <taxon>Paracoccaceae</taxon>
        <taxon>Tabrizicola</taxon>
    </lineage>
</organism>